<evidence type="ECO:0000313" key="3">
    <source>
        <dbReference type="Proteomes" id="UP001244787"/>
    </source>
</evidence>
<accession>A0ABT8DDS1</accession>
<evidence type="ECO:0000313" key="2">
    <source>
        <dbReference type="EMBL" id="MDN3723422.1"/>
    </source>
</evidence>
<reference evidence="2 3" key="1">
    <citation type="submission" date="2023-06" db="EMBL/GenBank/DDBJ databases">
        <authorList>
            <person name="Ye Y.-Q."/>
            <person name="Du Z.-J."/>
        </authorList>
    </citation>
    <scope>NUCLEOTIDE SEQUENCE [LARGE SCALE GENOMIC DNA]</scope>
    <source>
        <strain evidence="2 3">SDUM287046</strain>
    </source>
</reference>
<dbReference type="RefSeq" id="WP_290253514.1">
    <property type="nucleotide sequence ID" value="NZ_JAUGQQ010000002.1"/>
</dbReference>
<organism evidence="2 3">
    <name type="scientific">Aequorivita aurantiaca</name>
    <dbReference type="NCBI Taxonomy" id="3053356"/>
    <lineage>
        <taxon>Bacteria</taxon>
        <taxon>Pseudomonadati</taxon>
        <taxon>Bacteroidota</taxon>
        <taxon>Flavobacteriia</taxon>
        <taxon>Flavobacteriales</taxon>
        <taxon>Flavobacteriaceae</taxon>
        <taxon>Aequorivita</taxon>
    </lineage>
</organism>
<evidence type="ECO:0000259" key="1">
    <source>
        <dbReference type="Pfam" id="PF13568"/>
    </source>
</evidence>
<proteinExistence type="predicted"/>
<dbReference type="Pfam" id="PF13568">
    <property type="entry name" value="OMP_b-brl_2"/>
    <property type="match status" value="1"/>
</dbReference>
<dbReference type="InterPro" id="IPR025665">
    <property type="entry name" value="Beta-barrel_OMP_2"/>
</dbReference>
<dbReference type="EMBL" id="JAUGQQ010000002">
    <property type="protein sequence ID" value="MDN3723422.1"/>
    <property type="molecule type" value="Genomic_DNA"/>
</dbReference>
<feature type="domain" description="Outer membrane protein beta-barrel" evidence="1">
    <location>
        <begin position="20"/>
        <end position="184"/>
    </location>
</feature>
<protein>
    <submittedName>
        <fullName evidence="2">Porin family protein</fullName>
    </submittedName>
</protein>
<sequence length="215" mass="23593">MKKFLLFAAFAVFVFTDGYSQEIRFGAKAGVNFASIVGDETEDVDGRTSFHIGGLVEIPITEKFAIQPELLFSSQGAKAEYSDSFEGIEVNYEESLKLDYINIPVMAKYYIIEGLSVEAGPQIGFLVSANAEYEISGGGMSDSDEEDVKDFFKSIDIGFGIGASYRLPMGVFFSARYAGGFTDINDDIETDFGDIDIDDFSQRNSVIQLSVGYSF</sequence>
<dbReference type="Proteomes" id="UP001244787">
    <property type="component" value="Unassembled WGS sequence"/>
</dbReference>
<gene>
    <name evidence="2" type="ORF">QRD02_03435</name>
</gene>
<comment type="caution">
    <text evidence="2">The sequence shown here is derived from an EMBL/GenBank/DDBJ whole genome shotgun (WGS) entry which is preliminary data.</text>
</comment>
<keyword evidence="3" id="KW-1185">Reference proteome</keyword>
<name>A0ABT8DDS1_9FLAO</name>